<dbReference type="InterPro" id="IPR011559">
    <property type="entry name" value="Initiation_fac_2B_a/b/d"/>
</dbReference>
<proteinExistence type="inferred from homology"/>
<dbReference type="AlphaFoldDB" id="A0A7C3WTY0"/>
<reference evidence="4" key="1">
    <citation type="journal article" date="2020" name="mSystems">
        <title>Genome- and Community-Level Interaction Insights into Carbon Utilization and Element Cycling Functions of Hydrothermarchaeota in Hydrothermal Sediment.</title>
        <authorList>
            <person name="Zhou Z."/>
            <person name="Liu Y."/>
            <person name="Xu W."/>
            <person name="Pan J."/>
            <person name="Luo Z.H."/>
            <person name="Li M."/>
        </authorList>
    </citation>
    <scope>NUCLEOTIDE SEQUENCE [LARGE SCALE GENOMIC DNA]</scope>
    <source>
        <strain evidence="4">SpSt-776</strain>
    </source>
</reference>
<evidence type="ECO:0000256" key="3">
    <source>
        <dbReference type="HAMAP-Rule" id="MF_01678"/>
    </source>
</evidence>
<dbReference type="PANTHER" id="PTHR43475:SF1">
    <property type="entry name" value="METHYLTHIORIBOSE-1-PHOSPHATE ISOMERASE"/>
    <property type="match status" value="1"/>
</dbReference>
<dbReference type="EC" id="5.3.1.23" evidence="3"/>
<comment type="function">
    <text evidence="3">Catalyzes the interconversion of methylthioribose-1-phosphate (MTR-1-P) into methylthioribulose-1-phosphate (MTRu-1-P).</text>
</comment>
<dbReference type="UniPathway" id="UPA00904">
    <property type="reaction ID" value="UER00874"/>
</dbReference>
<dbReference type="InterPro" id="IPR005251">
    <property type="entry name" value="IF-M1Pi"/>
</dbReference>
<protein>
    <recommendedName>
        <fullName evidence="3">Methylthioribose-1-phosphate isomerase</fullName>
        <shortName evidence="3">M1Pi</shortName>
        <shortName evidence="3">MTR-1-P isomerase</shortName>
        <ecNumber evidence="3">5.3.1.23</ecNumber>
    </recommendedName>
    <alternativeName>
        <fullName evidence="3">S-methyl-5-thioribose-1-phosphate isomerase</fullName>
    </alternativeName>
</protein>
<dbReference type="InterPro" id="IPR000649">
    <property type="entry name" value="IF-2B-related"/>
</dbReference>
<dbReference type="NCBIfam" id="TIGR00524">
    <property type="entry name" value="eIF-2B_rel"/>
    <property type="match status" value="1"/>
</dbReference>
<feature type="active site" description="Proton donor" evidence="3">
    <location>
        <position position="238"/>
    </location>
</feature>
<feature type="binding site" evidence="3">
    <location>
        <begin position="248"/>
        <end position="249"/>
    </location>
    <ligand>
        <name>substrate</name>
    </ligand>
</feature>
<comment type="catalytic activity">
    <reaction evidence="3">
        <text>5-(methylsulfanyl)-alpha-D-ribose 1-phosphate = 5-(methylsulfanyl)-D-ribulose 1-phosphate</text>
        <dbReference type="Rhea" id="RHEA:19989"/>
        <dbReference type="ChEBI" id="CHEBI:58533"/>
        <dbReference type="ChEBI" id="CHEBI:58548"/>
        <dbReference type="EC" id="5.3.1.23"/>
    </reaction>
</comment>
<evidence type="ECO:0000256" key="2">
    <source>
        <dbReference type="ARBA" id="ARBA00023235"/>
    </source>
</evidence>
<dbReference type="PANTHER" id="PTHR43475">
    <property type="entry name" value="METHYLTHIORIBOSE-1-PHOSPHATE ISOMERASE"/>
    <property type="match status" value="1"/>
</dbReference>
<dbReference type="SUPFAM" id="SSF100950">
    <property type="entry name" value="NagB/RpiA/CoA transferase-like"/>
    <property type="match status" value="1"/>
</dbReference>
<evidence type="ECO:0000256" key="1">
    <source>
        <dbReference type="ARBA" id="ARBA00022605"/>
    </source>
</evidence>
<dbReference type="NCBIfam" id="NF004326">
    <property type="entry name" value="PRK05720.1"/>
    <property type="match status" value="1"/>
</dbReference>
<dbReference type="FunFam" id="1.20.120.420:FF:000003">
    <property type="entry name" value="Methylthioribose-1-phosphate isomerase"/>
    <property type="match status" value="1"/>
</dbReference>
<dbReference type="InterPro" id="IPR037171">
    <property type="entry name" value="NagB/RpiA_transferase-like"/>
</dbReference>
<comment type="caution">
    <text evidence="4">The sequence shown here is derived from an EMBL/GenBank/DDBJ whole genome shotgun (WGS) entry which is preliminary data.</text>
</comment>
<feature type="binding site" evidence="3">
    <location>
        <position position="90"/>
    </location>
    <ligand>
        <name>substrate</name>
    </ligand>
</feature>
<keyword evidence="1 3" id="KW-0028">Amino-acid biosynthesis</keyword>
<feature type="site" description="Transition state stabilizer" evidence="3">
    <location>
        <position position="158"/>
    </location>
</feature>
<feature type="binding site" evidence="3">
    <location>
        <begin position="47"/>
        <end position="49"/>
    </location>
    <ligand>
        <name>substrate</name>
    </ligand>
</feature>
<dbReference type="FunFam" id="3.40.50.10470:FF:000006">
    <property type="entry name" value="Methylthioribose-1-phosphate isomerase"/>
    <property type="match status" value="1"/>
</dbReference>
<dbReference type="Pfam" id="PF01008">
    <property type="entry name" value="IF-2B"/>
    <property type="match status" value="1"/>
</dbReference>
<comment type="pathway">
    <text evidence="3">Amino-acid biosynthesis; L-methionine biosynthesis via salvage pathway; L-methionine from S-methyl-5-thio-alpha-D-ribose 1-phosphate: step 1/6.</text>
</comment>
<dbReference type="HAMAP" id="MF_01678">
    <property type="entry name" value="Salvage_MtnA"/>
    <property type="match status" value="1"/>
</dbReference>
<keyword evidence="3" id="KW-0486">Methionine biosynthesis</keyword>
<dbReference type="InterPro" id="IPR042529">
    <property type="entry name" value="IF_2B-like_C"/>
</dbReference>
<feature type="binding site" evidence="3">
    <location>
        <position position="197"/>
    </location>
    <ligand>
        <name>substrate</name>
    </ligand>
</feature>
<accession>A0A7C3WTY0</accession>
<organism evidence="4">
    <name type="scientific">Desulfobacca acetoxidans</name>
    <dbReference type="NCBI Taxonomy" id="60893"/>
    <lineage>
        <taxon>Bacteria</taxon>
        <taxon>Pseudomonadati</taxon>
        <taxon>Thermodesulfobacteriota</taxon>
        <taxon>Desulfobaccia</taxon>
        <taxon>Desulfobaccales</taxon>
        <taxon>Desulfobaccaceae</taxon>
        <taxon>Desulfobacca</taxon>
    </lineage>
</organism>
<evidence type="ECO:0000313" key="4">
    <source>
        <dbReference type="EMBL" id="HGB15277.1"/>
    </source>
</evidence>
<dbReference type="InterPro" id="IPR027363">
    <property type="entry name" value="M1Pi_N"/>
</dbReference>
<dbReference type="Gene3D" id="1.20.120.420">
    <property type="entry name" value="translation initiation factor eif-2b, domain 1"/>
    <property type="match status" value="1"/>
</dbReference>
<keyword evidence="2 3" id="KW-0413">Isomerase</keyword>
<dbReference type="GO" id="GO:0046523">
    <property type="term" value="F:S-methyl-5-thioribose-1-phosphate isomerase activity"/>
    <property type="evidence" value="ECO:0007669"/>
    <property type="project" value="UniProtKB-UniRule"/>
</dbReference>
<sequence>MIPYCSICWDNDKVRLLDQRLLPREEVYLEITDYHDIIEAIRTLAIRGAPAIGVAAAMGAALGALSLKTDDPREFKEKFAAICQEIAQARPTAVNLSWALERMQRVVQAHAQEPVASLKERLVHEARVILKEDDITNRRLAQHGQVVIKDDDQVLTHCNTGALATGAYGTALGVMRAAWEAGKRFSVWVDETRPLLQGARLTTWELDKLGIPYTLIPDGAAAYLMQKGQVNLVIVGADRIAANGDTANKIGTYGLAVLANYHEVPFYVAAPLSTFDFSIADGSQIPVEERTPEEVLQFRGEIVAPAGARALNLAFDVTPQELITGIITERGIARQPLVSSIKYLRIVRD</sequence>
<dbReference type="NCBIfam" id="TIGR00512">
    <property type="entry name" value="salvage_mtnA"/>
    <property type="match status" value="1"/>
</dbReference>
<gene>
    <name evidence="3 4" type="primary">mtnA</name>
    <name evidence="4" type="ORF">ENV62_08595</name>
</gene>
<comment type="similarity">
    <text evidence="3">Belongs to the EIF-2B alpha/beta/delta subunits family. MtnA subfamily.</text>
</comment>
<dbReference type="Gene3D" id="3.40.50.10470">
    <property type="entry name" value="Translation initiation factor eif-2b, domain 2"/>
    <property type="match status" value="1"/>
</dbReference>
<name>A0A7C3WTY0_9BACT</name>
<dbReference type="EMBL" id="DTHB01000053">
    <property type="protein sequence ID" value="HGB15277.1"/>
    <property type="molecule type" value="Genomic_DNA"/>
</dbReference>
<dbReference type="GO" id="GO:0019509">
    <property type="term" value="P:L-methionine salvage from methylthioadenosine"/>
    <property type="evidence" value="ECO:0007669"/>
    <property type="project" value="UniProtKB-UniRule"/>
</dbReference>